<evidence type="ECO:0000256" key="1">
    <source>
        <dbReference type="SAM" id="MobiDB-lite"/>
    </source>
</evidence>
<dbReference type="InterPro" id="IPR036457">
    <property type="entry name" value="PPM-type-like_dom_sf"/>
</dbReference>
<dbReference type="InterPro" id="IPR001932">
    <property type="entry name" value="PPM-type_phosphatase-like_dom"/>
</dbReference>
<feature type="compositionally biased region" description="Basic and acidic residues" evidence="1">
    <location>
        <begin position="15"/>
        <end position="26"/>
    </location>
</feature>
<dbReference type="Proteomes" id="UP000198508">
    <property type="component" value="Unassembled WGS sequence"/>
</dbReference>
<protein>
    <submittedName>
        <fullName evidence="3">Protein phosphatase 2C</fullName>
    </submittedName>
</protein>
<organism evidence="3 4">
    <name type="scientific">Enterocloster lavalensis</name>
    <dbReference type="NCBI Taxonomy" id="460384"/>
    <lineage>
        <taxon>Bacteria</taxon>
        <taxon>Bacillati</taxon>
        <taxon>Bacillota</taxon>
        <taxon>Clostridia</taxon>
        <taxon>Lachnospirales</taxon>
        <taxon>Lachnospiraceae</taxon>
        <taxon>Enterocloster</taxon>
    </lineage>
</organism>
<feature type="region of interest" description="Disordered" evidence="1">
    <location>
        <begin position="1"/>
        <end position="26"/>
    </location>
</feature>
<evidence type="ECO:0000313" key="3">
    <source>
        <dbReference type="EMBL" id="SEU14282.1"/>
    </source>
</evidence>
<accession>A0A1I0JW44</accession>
<dbReference type="STRING" id="460384.SAMN05216313_13628"/>
<dbReference type="AlphaFoldDB" id="A0A1I0JW44"/>
<reference evidence="4" key="1">
    <citation type="submission" date="2016-10" db="EMBL/GenBank/DDBJ databases">
        <authorList>
            <person name="Varghese N."/>
            <person name="Submissions S."/>
        </authorList>
    </citation>
    <scope>NUCLEOTIDE SEQUENCE [LARGE SCALE GENOMIC DNA]</scope>
    <source>
        <strain evidence="4">NLAE-zl-G277</strain>
    </source>
</reference>
<feature type="region of interest" description="Disordered" evidence="1">
    <location>
        <begin position="329"/>
        <end position="464"/>
    </location>
</feature>
<dbReference type="EMBL" id="FOIM01000036">
    <property type="protein sequence ID" value="SEU14282.1"/>
    <property type="molecule type" value="Genomic_DNA"/>
</dbReference>
<gene>
    <name evidence="3" type="ORF">SAMN05216313_13628</name>
</gene>
<dbReference type="SUPFAM" id="SSF81606">
    <property type="entry name" value="PP2C-like"/>
    <property type="match status" value="1"/>
</dbReference>
<evidence type="ECO:0000313" key="4">
    <source>
        <dbReference type="Proteomes" id="UP000198508"/>
    </source>
</evidence>
<dbReference type="Pfam" id="PF13672">
    <property type="entry name" value="PP2C_2"/>
    <property type="match status" value="1"/>
</dbReference>
<keyword evidence="4" id="KW-1185">Reference proteome</keyword>
<dbReference type="Gene3D" id="3.60.40.10">
    <property type="entry name" value="PPM-type phosphatase domain"/>
    <property type="match status" value="1"/>
</dbReference>
<evidence type="ECO:0000259" key="2">
    <source>
        <dbReference type="SMART" id="SM00332"/>
    </source>
</evidence>
<proteinExistence type="predicted"/>
<feature type="compositionally biased region" description="Basic and acidic residues" evidence="1">
    <location>
        <begin position="348"/>
        <end position="363"/>
    </location>
</feature>
<name>A0A1I0JW44_9FIRM</name>
<feature type="compositionally biased region" description="Basic and acidic residues" evidence="1">
    <location>
        <begin position="372"/>
        <end position="464"/>
    </location>
</feature>
<feature type="domain" description="PPM-type phosphatase" evidence="2">
    <location>
        <begin position="29"/>
        <end position="296"/>
    </location>
</feature>
<dbReference type="SMART" id="SM00332">
    <property type="entry name" value="PP2Cc"/>
    <property type="match status" value="1"/>
</dbReference>
<sequence length="533" mass="60558">MKFDRSEGLQEESTAEVKEDFGTPPSPEKHYEALADISVYGMSLQGSSHVERCQPCQDYSDFRFIPEAGLLISAISDGVGSCALSHWGSYTVVTTVLNVLETELKAELQTKKFTEIEGKTIGAILRKAFLESKDAVEDLADHLTQPLPNFYSTLTAAIYDGSILYYGHVGDDGIVVQLENGTYQLVTTRHKGEEANSVNPLQAGSPDQLWQFGRVSEPVVGFLMSTDGVLDQYVANKQRNNRIFYPFLENALYSMAGQEGKSGEKIVQEAFEGMRFTLDQPEYRSKVTDDITVLAAVNTKRLQNAVHPAFSVEDWKAEEEEYRREIQKKLYTGEPVGQSRPAKPQTGKKADSWQDQRAGRQTDQRQNQRTGRHADQRQDPGTDRQTDQRQDQRAGRQTDQRQDQRAGRQTDQRQDQRTGRHTDPWQDPRAGRHTDQGRDQRTGRHADQGRDQRTGRGERRNDKDQGGVIDVFYVSAKKTLDSLAEFLWEPMEEPKMCYCPKCGRRYEMTRGNSYRFCPHCGSKTRPLDGDQFW</sequence>
<dbReference type="RefSeq" id="WP_092370046.1">
    <property type="nucleotide sequence ID" value="NZ_FOIM01000036.1"/>
</dbReference>